<dbReference type="AlphaFoldDB" id="A0AAE3EK17"/>
<keyword evidence="1" id="KW-0472">Membrane</keyword>
<gene>
    <name evidence="2" type="ORF">L3X37_00920</name>
</gene>
<organism evidence="2 3">
    <name type="scientific">Wocania arenilitoris</name>
    <dbReference type="NCBI Taxonomy" id="2044858"/>
    <lineage>
        <taxon>Bacteria</taxon>
        <taxon>Pseudomonadati</taxon>
        <taxon>Bacteroidota</taxon>
        <taxon>Flavobacteriia</taxon>
        <taxon>Flavobacteriales</taxon>
        <taxon>Flavobacteriaceae</taxon>
        <taxon>Wocania</taxon>
    </lineage>
</organism>
<feature type="transmembrane region" description="Helical" evidence="1">
    <location>
        <begin position="71"/>
        <end position="94"/>
    </location>
</feature>
<sequence>MDSIQSIQVFVAINLFVVGLSHFIRPKIWVDFFEFLHSKNNARNIINALIPLAMGSIILAFNFIWKGFEVLITLYGLSQVIKGLIYLTFLSIGIKTLEKLYQKRLVHLNGLDLLWH</sequence>
<name>A0AAE3EK17_9FLAO</name>
<keyword evidence="1" id="KW-0812">Transmembrane</keyword>
<keyword evidence="1" id="KW-1133">Transmembrane helix</keyword>
<comment type="caution">
    <text evidence="2">The sequence shown here is derived from an EMBL/GenBank/DDBJ whole genome shotgun (WGS) entry which is preliminary data.</text>
</comment>
<proteinExistence type="predicted"/>
<reference evidence="2" key="1">
    <citation type="submission" date="2022-01" db="EMBL/GenBank/DDBJ databases">
        <title>Draft genome sequence of Sabulilitoribacter arenilitoris KCTC 52401.</title>
        <authorList>
            <person name="Oh J.-S."/>
        </authorList>
    </citation>
    <scope>NUCLEOTIDE SEQUENCE</scope>
    <source>
        <strain evidence="2">HMF6543</strain>
    </source>
</reference>
<evidence type="ECO:0000313" key="2">
    <source>
        <dbReference type="EMBL" id="MCF7566926.1"/>
    </source>
</evidence>
<keyword evidence="3" id="KW-1185">Reference proteome</keyword>
<dbReference type="Proteomes" id="UP001199795">
    <property type="component" value="Unassembled WGS sequence"/>
</dbReference>
<dbReference type="RefSeq" id="WP_237238286.1">
    <property type="nucleotide sequence ID" value="NZ_JAKKDU010000001.1"/>
</dbReference>
<feature type="transmembrane region" description="Helical" evidence="1">
    <location>
        <begin position="45"/>
        <end position="65"/>
    </location>
</feature>
<dbReference type="EMBL" id="JAKKDU010000001">
    <property type="protein sequence ID" value="MCF7566926.1"/>
    <property type="molecule type" value="Genomic_DNA"/>
</dbReference>
<accession>A0AAE3EK17</accession>
<protein>
    <submittedName>
        <fullName evidence="2">Uncharacterized protein</fullName>
    </submittedName>
</protein>
<evidence type="ECO:0000256" key="1">
    <source>
        <dbReference type="SAM" id="Phobius"/>
    </source>
</evidence>
<feature type="transmembrane region" description="Helical" evidence="1">
    <location>
        <begin position="6"/>
        <end position="24"/>
    </location>
</feature>
<evidence type="ECO:0000313" key="3">
    <source>
        <dbReference type="Proteomes" id="UP001199795"/>
    </source>
</evidence>